<dbReference type="Proteomes" id="UP001595722">
    <property type="component" value="Unassembled WGS sequence"/>
</dbReference>
<comment type="caution">
    <text evidence="3">The sequence shown here is derived from an EMBL/GenBank/DDBJ whole genome shotgun (WGS) entry which is preliminary data.</text>
</comment>
<protein>
    <submittedName>
        <fullName evidence="3">Tetratricopeptide repeat protein</fullName>
    </submittedName>
</protein>
<accession>A0ABV7VRA8</accession>
<evidence type="ECO:0000256" key="1">
    <source>
        <dbReference type="PROSITE-ProRule" id="PRU00339"/>
    </source>
</evidence>
<dbReference type="InterPro" id="IPR011990">
    <property type="entry name" value="TPR-like_helical_dom_sf"/>
</dbReference>
<name>A0ABV7VRA8_9GAMM</name>
<dbReference type="EMBL" id="JBHRYB010000005">
    <property type="protein sequence ID" value="MFC3680051.1"/>
    <property type="molecule type" value="Genomic_DNA"/>
</dbReference>
<dbReference type="SMART" id="SM00028">
    <property type="entry name" value="TPR"/>
    <property type="match status" value="3"/>
</dbReference>
<proteinExistence type="predicted"/>
<gene>
    <name evidence="3" type="ORF">ACFOMG_07995</name>
</gene>
<feature type="signal peptide" evidence="2">
    <location>
        <begin position="1"/>
        <end position="19"/>
    </location>
</feature>
<feature type="chain" id="PRO_5047460182" evidence="2">
    <location>
        <begin position="20"/>
        <end position="411"/>
    </location>
</feature>
<dbReference type="InterPro" id="IPR019734">
    <property type="entry name" value="TPR_rpt"/>
</dbReference>
<keyword evidence="1" id="KW-0802">TPR repeat</keyword>
<sequence length="411" mass="46189">MLNKWFALMLLLSSLSAAAANQSISPSTYEALNDIQTLLQEEKFAEARESLQELEGDLKPGLGLALVHQLYGQFYLMQENNPAALQQFIKALNLEAFAPAQQATLATNVAQLYLAQEQADKAVEVLQPRLEALLQTEQQQNDEEKKTLIQPMAFATLAMAHHINKHYTAVIQWMPLALERAEKPRENWLQVLAVAHYERKQYQPAAQALQQLIALKPENEDYWVQQASMYQLLDKPALSLRALETGYAGGYISKGNNILLVVQLLINQGIPERAARILQRHLNDGTLELSDNNWKLLAAAWQQGRERQDAVQALRKASESLADGGLLLRAARLSLQDNQHQQALRDIKAALKKGLPDKQKGDAYMLAGSSAYELKDYPTAKRYFQRALQEAKVAGSAKTWLNYIESVEEYL</sequence>
<keyword evidence="4" id="KW-1185">Reference proteome</keyword>
<feature type="repeat" description="TPR" evidence="1">
    <location>
        <begin position="186"/>
        <end position="219"/>
    </location>
</feature>
<dbReference type="SUPFAM" id="SSF48452">
    <property type="entry name" value="TPR-like"/>
    <property type="match status" value="2"/>
</dbReference>
<evidence type="ECO:0000313" key="3">
    <source>
        <dbReference type="EMBL" id="MFC3680051.1"/>
    </source>
</evidence>
<dbReference type="PROSITE" id="PS50005">
    <property type="entry name" value="TPR"/>
    <property type="match status" value="1"/>
</dbReference>
<dbReference type="Gene3D" id="1.25.40.10">
    <property type="entry name" value="Tetratricopeptide repeat domain"/>
    <property type="match status" value="3"/>
</dbReference>
<evidence type="ECO:0000313" key="4">
    <source>
        <dbReference type="Proteomes" id="UP001595722"/>
    </source>
</evidence>
<dbReference type="RefSeq" id="WP_376865885.1">
    <property type="nucleotide sequence ID" value="NZ_JBHRYB010000005.1"/>
</dbReference>
<reference evidence="4" key="1">
    <citation type="journal article" date="2019" name="Int. J. Syst. Evol. Microbiol.">
        <title>The Global Catalogue of Microorganisms (GCM) 10K type strain sequencing project: providing services to taxonomists for standard genome sequencing and annotation.</title>
        <authorList>
            <consortium name="The Broad Institute Genomics Platform"/>
            <consortium name="The Broad Institute Genome Sequencing Center for Infectious Disease"/>
            <person name="Wu L."/>
            <person name="Ma J."/>
        </authorList>
    </citation>
    <scope>NUCLEOTIDE SEQUENCE [LARGE SCALE GENOMIC DNA]</scope>
    <source>
        <strain evidence="4">KCTC 42424</strain>
    </source>
</reference>
<evidence type="ECO:0000256" key="2">
    <source>
        <dbReference type="SAM" id="SignalP"/>
    </source>
</evidence>
<keyword evidence="2" id="KW-0732">Signal</keyword>
<organism evidence="3 4">
    <name type="scientific">Bacterioplanoides pacificum</name>
    <dbReference type="NCBI Taxonomy" id="1171596"/>
    <lineage>
        <taxon>Bacteria</taxon>
        <taxon>Pseudomonadati</taxon>
        <taxon>Pseudomonadota</taxon>
        <taxon>Gammaproteobacteria</taxon>
        <taxon>Oceanospirillales</taxon>
        <taxon>Oceanospirillaceae</taxon>
        <taxon>Bacterioplanoides</taxon>
    </lineage>
</organism>